<gene>
    <name evidence="2" type="primary">NCL1_25020</name>
    <name evidence="2" type="ORF">TNIN_85221</name>
</gene>
<evidence type="ECO:0000313" key="3">
    <source>
        <dbReference type="Proteomes" id="UP000886998"/>
    </source>
</evidence>
<dbReference type="GO" id="GO:0062129">
    <property type="term" value="C:chitin-based extracellular matrix"/>
    <property type="evidence" value="ECO:0007669"/>
    <property type="project" value="TreeGrafter"/>
</dbReference>
<proteinExistence type="predicted"/>
<protein>
    <submittedName>
        <fullName evidence="2">Cuticle protein 10.9</fullName>
    </submittedName>
</protein>
<evidence type="ECO:0000313" key="2">
    <source>
        <dbReference type="EMBL" id="GFY55359.1"/>
    </source>
</evidence>
<evidence type="ECO:0000256" key="1">
    <source>
        <dbReference type="PROSITE-ProRule" id="PRU00497"/>
    </source>
</evidence>
<dbReference type="Proteomes" id="UP000886998">
    <property type="component" value="Unassembled WGS sequence"/>
</dbReference>
<dbReference type="OrthoDB" id="6436709at2759"/>
<keyword evidence="3" id="KW-1185">Reference proteome</keyword>
<dbReference type="GO" id="GO:0008010">
    <property type="term" value="F:structural constituent of chitin-based larval cuticle"/>
    <property type="evidence" value="ECO:0007669"/>
    <property type="project" value="TreeGrafter"/>
</dbReference>
<dbReference type="AlphaFoldDB" id="A0A8X6XLC5"/>
<dbReference type="InterPro" id="IPR000618">
    <property type="entry name" value="Insect_cuticle"/>
</dbReference>
<dbReference type="PANTHER" id="PTHR10380">
    <property type="entry name" value="CUTICLE PROTEIN"/>
    <property type="match status" value="1"/>
</dbReference>
<name>A0A8X6XLC5_9ARAC</name>
<dbReference type="PROSITE" id="PS51155">
    <property type="entry name" value="CHIT_BIND_RR_2"/>
    <property type="match status" value="1"/>
</dbReference>
<comment type="caution">
    <text evidence="2">The sequence shown here is derived from an EMBL/GenBank/DDBJ whole genome shotgun (WGS) entry which is preliminary data.</text>
</comment>
<dbReference type="Pfam" id="PF00379">
    <property type="entry name" value="Chitin_bind_4"/>
    <property type="match status" value="1"/>
</dbReference>
<organism evidence="2 3">
    <name type="scientific">Trichonephila inaurata madagascariensis</name>
    <dbReference type="NCBI Taxonomy" id="2747483"/>
    <lineage>
        <taxon>Eukaryota</taxon>
        <taxon>Metazoa</taxon>
        <taxon>Ecdysozoa</taxon>
        <taxon>Arthropoda</taxon>
        <taxon>Chelicerata</taxon>
        <taxon>Arachnida</taxon>
        <taxon>Araneae</taxon>
        <taxon>Araneomorphae</taxon>
        <taxon>Entelegynae</taxon>
        <taxon>Araneoidea</taxon>
        <taxon>Nephilidae</taxon>
        <taxon>Trichonephila</taxon>
        <taxon>Trichonephila inaurata</taxon>
    </lineage>
</organism>
<keyword evidence="1" id="KW-0193">Cuticle</keyword>
<accession>A0A8X6XLC5</accession>
<sequence length="264" mass="26512">MGGGLGGGYGGSNGGLGGGHGGLGGGYGGGMGGLGGGYGGMGGLGGGYGGMGGGFSGGQGGFEDAYMNQPRPYTMGYKAEGEEAISFRSEEGDAHGNKMGTYGYMDAQGLYRKVQYTAGSDGFHAIVQTNEPGTDGKENPADVIMIVEEPPAGIQEKYTRSSGYGHGGQGGQGGYGGMGGGYGGMSGIGGGYGGMGGGYGGMGRSSSKKESRRFYMEGMGPKRKKVDTSSFVYASEFSHSSAILSGYTSCQMHNAFCNQTMHFE</sequence>
<reference evidence="2" key="1">
    <citation type="submission" date="2020-08" db="EMBL/GenBank/DDBJ databases">
        <title>Multicomponent nature underlies the extraordinary mechanical properties of spider dragline silk.</title>
        <authorList>
            <person name="Kono N."/>
            <person name="Nakamura H."/>
            <person name="Mori M."/>
            <person name="Yoshida Y."/>
            <person name="Ohtoshi R."/>
            <person name="Malay A.D."/>
            <person name="Moran D.A.P."/>
            <person name="Tomita M."/>
            <person name="Numata K."/>
            <person name="Arakawa K."/>
        </authorList>
    </citation>
    <scope>NUCLEOTIDE SEQUENCE</scope>
</reference>
<dbReference type="EMBL" id="BMAV01010344">
    <property type="protein sequence ID" value="GFY55359.1"/>
    <property type="molecule type" value="Genomic_DNA"/>
</dbReference>
<dbReference type="InterPro" id="IPR050468">
    <property type="entry name" value="Cuticle_Struct_Prot"/>
</dbReference>